<evidence type="ECO:0000313" key="2">
    <source>
        <dbReference type="EMBL" id="KAK9868488.1"/>
    </source>
</evidence>
<organism evidence="2 3">
    <name type="scientific">Apatococcus fuscideae</name>
    <dbReference type="NCBI Taxonomy" id="2026836"/>
    <lineage>
        <taxon>Eukaryota</taxon>
        <taxon>Viridiplantae</taxon>
        <taxon>Chlorophyta</taxon>
        <taxon>core chlorophytes</taxon>
        <taxon>Trebouxiophyceae</taxon>
        <taxon>Chlorellales</taxon>
        <taxon>Chlorellaceae</taxon>
        <taxon>Apatococcus</taxon>
    </lineage>
</organism>
<dbReference type="AlphaFoldDB" id="A0AAW1TIK5"/>
<proteinExistence type="predicted"/>
<keyword evidence="3" id="KW-1185">Reference proteome</keyword>
<dbReference type="EMBL" id="JALJOV010000026">
    <property type="protein sequence ID" value="KAK9868488.1"/>
    <property type="molecule type" value="Genomic_DNA"/>
</dbReference>
<reference evidence="2 3" key="1">
    <citation type="journal article" date="2024" name="Nat. Commun.">
        <title>Phylogenomics reveals the evolutionary origins of lichenization in chlorophyte algae.</title>
        <authorList>
            <person name="Puginier C."/>
            <person name="Libourel C."/>
            <person name="Otte J."/>
            <person name="Skaloud P."/>
            <person name="Haon M."/>
            <person name="Grisel S."/>
            <person name="Petersen M."/>
            <person name="Berrin J.G."/>
            <person name="Delaux P.M."/>
            <person name="Dal Grande F."/>
            <person name="Keller J."/>
        </authorList>
    </citation>
    <scope>NUCLEOTIDE SEQUENCE [LARGE SCALE GENOMIC DNA]</scope>
    <source>
        <strain evidence="2 3">SAG 2523</strain>
    </source>
</reference>
<feature type="compositionally biased region" description="Basic and acidic residues" evidence="1">
    <location>
        <begin position="1"/>
        <end position="12"/>
    </location>
</feature>
<comment type="caution">
    <text evidence="2">The sequence shown here is derived from an EMBL/GenBank/DDBJ whole genome shotgun (WGS) entry which is preliminary data.</text>
</comment>
<evidence type="ECO:0000256" key="1">
    <source>
        <dbReference type="SAM" id="MobiDB-lite"/>
    </source>
</evidence>
<gene>
    <name evidence="2" type="ORF">WJX84_008312</name>
</gene>
<dbReference type="Proteomes" id="UP001485043">
    <property type="component" value="Unassembled WGS sequence"/>
</dbReference>
<accession>A0AAW1TIK5</accession>
<protein>
    <submittedName>
        <fullName evidence="2">Uncharacterized protein</fullName>
    </submittedName>
</protein>
<sequence length="552" mass="61435">MRDSGRRSRDLAPHQPADSQESSGPRQLYHAIIELLENTVNFKDALWELLVNLERVVGSRQGLFIEQIRKMDRGLHNLIGHQDDKNDAVQQVASVYVRFTESSSTGLSRSSPSLACLLGFLDEPALCDCCNKPYAGAERSFWIRSVLNAIVHLRGKRSMLEELAAACLEIRQDIFQLSRSIHEGQTRLVYDLRKIADFRVFTDNNANSEGLMQMNISHYFRVDIESPSASDRQMEGKEFWSKGCLKGEVSRSRDTLKDLLMLLLELGIPSQLVVPACKGAFLLSRFIVSAQLVASLGECLALGIIVLQDVDNIYAQCSLDPEEAEEGQHPLAWQSRHWFVATLAEAERLTSPATMMKIFAIQAHRKDPQSSSKAVDLAGETLMRFYEAPGLAEAKGLTLSERPALPSKASIQETLVSMRLDLHSARQHGCTVSSDRAARVLKAIGGTWTAALLETVLTKWISLAISSMPAIGTGVSHASKIKDDAMVLLSHLFEFFEPFLPIDSLPLMRALHTVAHAHEYLEADARLEPGYGVRIGFLHHLKFCRRSLHIVV</sequence>
<name>A0AAW1TIK5_9CHLO</name>
<evidence type="ECO:0000313" key="3">
    <source>
        <dbReference type="Proteomes" id="UP001485043"/>
    </source>
</evidence>
<feature type="region of interest" description="Disordered" evidence="1">
    <location>
        <begin position="1"/>
        <end position="25"/>
    </location>
</feature>